<dbReference type="InterPro" id="IPR013096">
    <property type="entry name" value="Cupin_2"/>
</dbReference>
<dbReference type="AlphaFoldDB" id="A0A0D2CLU4"/>
<proteinExistence type="predicted"/>
<dbReference type="Gene3D" id="2.60.120.10">
    <property type="entry name" value="Jelly Rolls"/>
    <property type="match status" value="1"/>
</dbReference>
<dbReference type="PANTHER" id="PTHR36156:SF2">
    <property type="entry name" value="CUPIN TYPE-2 DOMAIN-CONTAINING PROTEIN"/>
    <property type="match status" value="1"/>
</dbReference>
<keyword evidence="3" id="KW-1185">Reference proteome</keyword>
<evidence type="ECO:0000259" key="1">
    <source>
        <dbReference type="Pfam" id="PF07883"/>
    </source>
</evidence>
<evidence type="ECO:0000313" key="2">
    <source>
        <dbReference type="EMBL" id="KIW30995.1"/>
    </source>
</evidence>
<dbReference type="Proteomes" id="UP000054466">
    <property type="component" value="Unassembled WGS sequence"/>
</dbReference>
<evidence type="ECO:0000313" key="3">
    <source>
        <dbReference type="Proteomes" id="UP000054466"/>
    </source>
</evidence>
<gene>
    <name evidence="2" type="ORF">PV07_02680</name>
</gene>
<dbReference type="RefSeq" id="XP_016251211.1">
    <property type="nucleotide sequence ID" value="XM_016389309.1"/>
</dbReference>
<dbReference type="OrthoDB" id="5840532at2759"/>
<name>A0A0D2CLU4_9EURO</name>
<sequence length="239" mass="26738">MYFWQLLPRCKKAGYAPESFVLHLPSQVSQVFAIGMALLSWLRNCLTSTDSATPPAKIDHSLRPIKRFITAHDTQGRSTLTSTVPENADPWQHLPKASMFLAYTTEDSPVRLEDDTDRYGNLLYNPPGLAFGSSVCRVVDISPGDVSPMHRTQTIDYGIVIEGKVELILDNCTRVMERGDICVQRATMHAWRNLSANEWARIAFVLIPCDKPVVDGKELGQNMDLVEGSLKEVFARSRS</sequence>
<dbReference type="PANTHER" id="PTHR36156">
    <property type="entry name" value="SLR2101 PROTEIN"/>
    <property type="match status" value="1"/>
</dbReference>
<feature type="domain" description="Cupin type-2" evidence="1">
    <location>
        <begin position="138"/>
        <end position="196"/>
    </location>
</feature>
<dbReference type="Pfam" id="PF07883">
    <property type="entry name" value="Cupin_2"/>
    <property type="match status" value="1"/>
</dbReference>
<organism evidence="2 3">
    <name type="scientific">Cladophialophora immunda</name>
    <dbReference type="NCBI Taxonomy" id="569365"/>
    <lineage>
        <taxon>Eukaryota</taxon>
        <taxon>Fungi</taxon>
        <taxon>Dikarya</taxon>
        <taxon>Ascomycota</taxon>
        <taxon>Pezizomycotina</taxon>
        <taxon>Eurotiomycetes</taxon>
        <taxon>Chaetothyriomycetidae</taxon>
        <taxon>Chaetothyriales</taxon>
        <taxon>Herpotrichiellaceae</taxon>
        <taxon>Cladophialophora</taxon>
    </lineage>
</organism>
<protein>
    <recommendedName>
        <fullName evidence="1">Cupin type-2 domain-containing protein</fullName>
    </recommendedName>
</protein>
<dbReference type="EMBL" id="KN847041">
    <property type="protein sequence ID" value="KIW30995.1"/>
    <property type="molecule type" value="Genomic_DNA"/>
</dbReference>
<dbReference type="STRING" id="569365.A0A0D2CLU4"/>
<dbReference type="InterPro" id="IPR047142">
    <property type="entry name" value="OryJ/VirC-like"/>
</dbReference>
<dbReference type="VEuPathDB" id="FungiDB:PV07_02680"/>
<dbReference type="InterPro" id="IPR014710">
    <property type="entry name" value="RmlC-like_jellyroll"/>
</dbReference>
<dbReference type="CDD" id="cd02231">
    <property type="entry name" value="cupin_BLL6423-like"/>
    <property type="match status" value="1"/>
</dbReference>
<dbReference type="InterPro" id="IPR011051">
    <property type="entry name" value="RmlC_Cupin_sf"/>
</dbReference>
<accession>A0A0D2CLU4</accession>
<dbReference type="HOGENOM" id="CLU_096188_0_0_1"/>
<reference evidence="2 3" key="1">
    <citation type="submission" date="2015-01" db="EMBL/GenBank/DDBJ databases">
        <title>The Genome Sequence of Cladophialophora immunda CBS83496.</title>
        <authorList>
            <consortium name="The Broad Institute Genomics Platform"/>
            <person name="Cuomo C."/>
            <person name="de Hoog S."/>
            <person name="Gorbushina A."/>
            <person name="Stielow B."/>
            <person name="Teixiera M."/>
            <person name="Abouelleil A."/>
            <person name="Chapman S.B."/>
            <person name="Priest M."/>
            <person name="Young S.K."/>
            <person name="Wortman J."/>
            <person name="Nusbaum C."/>
            <person name="Birren B."/>
        </authorList>
    </citation>
    <scope>NUCLEOTIDE SEQUENCE [LARGE SCALE GENOMIC DNA]</scope>
    <source>
        <strain evidence="2 3">CBS 83496</strain>
    </source>
</reference>
<dbReference type="GeneID" id="27341874"/>
<dbReference type="SUPFAM" id="SSF51182">
    <property type="entry name" value="RmlC-like cupins"/>
    <property type="match status" value="1"/>
</dbReference>